<reference evidence="1 2" key="1">
    <citation type="journal article" date="2019" name="Nat. Ecol. Evol.">
        <title>Megaphylogeny resolves global patterns of mushroom evolution.</title>
        <authorList>
            <person name="Varga T."/>
            <person name="Krizsan K."/>
            <person name="Foldi C."/>
            <person name="Dima B."/>
            <person name="Sanchez-Garcia M."/>
            <person name="Sanchez-Ramirez S."/>
            <person name="Szollosi G.J."/>
            <person name="Szarkandi J.G."/>
            <person name="Papp V."/>
            <person name="Albert L."/>
            <person name="Andreopoulos W."/>
            <person name="Angelini C."/>
            <person name="Antonin V."/>
            <person name="Barry K.W."/>
            <person name="Bougher N.L."/>
            <person name="Buchanan P."/>
            <person name="Buyck B."/>
            <person name="Bense V."/>
            <person name="Catcheside P."/>
            <person name="Chovatia M."/>
            <person name="Cooper J."/>
            <person name="Damon W."/>
            <person name="Desjardin D."/>
            <person name="Finy P."/>
            <person name="Geml J."/>
            <person name="Haridas S."/>
            <person name="Hughes K."/>
            <person name="Justo A."/>
            <person name="Karasinski D."/>
            <person name="Kautmanova I."/>
            <person name="Kiss B."/>
            <person name="Kocsube S."/>
            <person name="Kotiranta H."/>
            <person name="LaButti K.M."/>
            <person name="Lechner B.E."/>
            <person name="Liimatainen K."/>
            <person name="Lipzen A."/>
            <person name="Lukacs Z."/>
            <person name="Mihaltcheva S."/>
            <person name="Morgado L.N."/>
            <person name="Niskanen T."/>
            <person name="Noordeloos M.E."/>
            <person name="Ohm R.A."/>
            <person name="Ortiz-Santana B."/>
            <person name="Ovrebo C."/>
            <person name="Racz N."/>
            <person name="Riley R."/>
            <person name="Savchenko A."/>
            <person name="Shiryaev A."/>
            <person name="Soop K."/>
            <person name="Spirin V."/>
            <person name="Szebenyi C."/>
            <person name="Tomsovsky M."/>
            <person name="Tulloss R.E."/>
            <person name="Uehling J."/>
            <person name="Grigoriev I.V."/>
            <person name="Vagvolgyi C."/>
            <person name="Papp T."/>
            <person name="Martin F.M."/>
            <person name="Miettinen O."/>
            <person name="Hibbett D.S."/>
            <person name="Nagy L.G."/>
        </authorList>
    </citation>
    <scope>NUCLEOTIDE SEQUENCE [LARGE SCALE GENOMIC DNA]</scope>
    <source>
        <strain evidence="1 2">OMC1185</strain>
    </source>
</reference>
<organism evidence="1 2">
    <name type="scientific">Heliocybe sulcata</name>
    <dbReference type="NCBI Taxonomy" id="5364"/>
    <lineage>
        <taxon>Eukaryota</taxon>
        <taxon>Fungi</taxon>
        <taxon>Dikarya</taxon>
        <taxon>Basidiomycota</taxon>
        <taxon>Agaricomycotina</taxon>
        <taxon>Agaricomycetes</taxon>
        <taxon>Gloeophyllales</taxon>
        <taxon>Gloeophyllaceae</taxon>
        <taxon>Heliocybe</taxon>
    </lineage>
</organism>
<dbReference type="AlphaFoldDB" id="A0A5C3N506"/>
<gene>
    <name evidence="1" type="ORF">OE88DRAFT_1560430</name>
</gene>
<name>A0A5C3N506_9AGAM</name>
<sequence length="101" mass="11731">MYIRPRFSALESNHWFREQLSIHSYTTSRYTNMVAQKCRHPGCVRWAQTGYDYCSEHQGSHQVTDSINSCLPLDPNKVFLGHTDAKQEATVDFHIVHDLGY</sequence>
<evidence type="ECO:0000313" key="1">
    <source>
        <dbReference type="EMBL" id="TFK51546.1"/>
    </source>
</evidence>
<dbReference type="EMBL" id="ML213511">
    <property type="protein sequence ID" value="TFK51546.1"/>
    <property type="molecule type" value="Genomic_DNA"/>
</dbReference>
<proteinExistence type="predicted"/>
<dbReference type="Proteomes" id="UP000305948">
    <property type="component" value="Unassembled WGS sequence"/>
</dbReference>
<accession>A0A5C3N506</accession>
<protein>
    <submittedName>
        <fullName evidence="1">Uncharacterized protein</fullName>
    </submittedName>
</protein>
<evidence type="ECO:0000313" key="2">
    <source>
        <dbReference type="Proteomes" id="UP000305948"/>
    </source>
</evidence>
<keyword evidence="2" id="KW-1185">Reference proteome</keyword>